<dbReference type="PROSITE" id="PS50145">
    <property type="entry name" value="ZF_TRAF"/>
    <property type="match status" value="1"/>
</dbReference>
<dbReference type="SUPFAM" id="SSF81383">
    <property type="entry name" value="F-box domain"/>
    <property type="match status" value="1"/>
</dbReference>
<protein>
    <recommendedName>
        <fullName evidence="6">TRAF-type domain-containing protein</fullName>
    </recommendedName>
</protein>
<name>A0A7J7JZY7_BUGNE</name>
<evidence type="ECO:0000259" key="6">
    <source>
        <dbReference type="PROSITE" id="PS50145"/>
    </source>
</evidence>
<keyword evidence="2 5" id="KW-0863">Zinc-finger</keyword>
<keyword evidence="3" id="KW-0833">Ubl conjugation pathway</keyword>
<dbReference type="PANTHER" id="PTHR15933:SF20">
    <property type="entry name" value="F-BOX DOMAIN-CONTAINING PROTEIN"/>
    <property type="match status" value="1"/>
</dbReference>
<keyword evidence="1 5" id="KW-0479">Metal-binding</keyword>
<dbReference type="SUPFAM" id="SSF49599">
    <property type="entry name" value="TRAF domain-like"/>
    <property type="match status" value="1"/>
</dbReference>
<evidence type="ECO:0000256" key="4">
    <source>
        <dbReference type="ARBA" id="ARBA00022833"/>
    </source>
</evidence>
<dbReference type="Pfam" id="PF15965">
    <property type="entry name" value="zf-TRAF_2"/>
    <property type="match status" value="1"/>
</dbReference>
<dbReference type="EMBL" id="VXIV02001593">
    <property type="protein sequence ID" value="KAF6031547.1"/>
    <property type="molecule type" value="Genomic_DNA"/>
</dbReference>
<dbReference type="AlphaFoldDB" id="A0A7J7JZY7"/>
<evidence type="ECO:0000256" key="2">
    <source>
        <dbReference type="ARBA" id="ARBA00022771"/>
    </source>
</evidence>
<dbReference type="PANTHER" id="PTHR15933">
    <property type="entry name" value="PROTEIN CBG16327"/>
    <property type="match status" value="1"/>
</dbReference>
<dbReference type="Pfam" id="PF15966">
    <property type="entry name" value="F-box_4"/>
    <property type="match status" value="1"/>
</dbReference>
<evidence type="ECO:0000256" key="5">
    <source>
        <dbReference type="PROSITE-ProRule" id="PRU00207"/>
    </source>
</evidence>
<evidence type="ECO:0000313" key="8">
    <source>
        <dbReference type="Proteomes" id="UP000593567"/>
    </source>
</evidence>
<dbReference type="GO" id="GO:0008270">
    <property type="term" value="F:zinc ion binding"/>
    <property type="evidence" value="ECO:0007669"/>
    <property type="project" value="UniProtKB-KW"/>
</dbReference>
<keyword evidence="8" id="KW-1185">Reference proteome</keyword>
<dbReference type="InterPro" id="IPR036047">
    <property type="entry name" value="F-box-like_dom_sf"/>
</dbReference>
<organism evidence="7 8">
    <name type="scientific">Bugula neritina</name>
    <name type="common">Brown bryozoan</name>
    <name type="synonym">Sertularia neritina</name>
    <dbReference type="NCBI Taxonomy" id="10212"/>
    <lineage>
        <taxon>Eukaryota</taxon>
        <taxon>Metazoa</taxon>
        <taxon>Spiralia</taxon>
        <taxon>Lophotrochozoa</taxon>
        <taxon>Bryozoa</taxon>
        <taxon>Gymnolaemata</taxon>
        <taxon>Cheilostomatida</taxon>
        <taxon>Flustrina</taxon>
        <taxon>Buguloidea</taxon>
        <taxon>Bugulidae</taxon>
        <taxon>Bugula</taxon>
    </lineage>
</organism>
<evidence type="ECO:0000256" key="1">
    <source>
        <dbReference type="ARBA" id="ARBA00022723"/>
    </source>
</evidence>
<reference evidence="7" key="1">
    <citation type="submission" date="2020-06" db="EMBL/GenBank/DDBJ databases">
        <title>Draft genome of Bugula neritina, a colonial animal packing powerful symbionts and potential medicines.</title>
        <authorList>
            <person name="Rayko M."/>
        </authorList>
    </citation>
    <scope>NUCLEOTIDE SEQUENCE [LARGE SCALE GENOMIC DNA]</scope>
    <source>
        <strain evidence="7">Kwan_BN1</strain>
    </source>
</reference>
<dbReference type="InterPro" id="IPR031890">
    <property type="entry name" value="Fbxo30/Fbxo40"/>
</dbReference>
<sequence>MIHDHCRNCYYSNCGINGQPTNADANEESCEVVHCPSGCSSMLHKCKVIEHQKYICSSFVIPCVNKSYGCPHSFPRFKLTAHLLHCPAHVISCKVEWNRLHSGFVSKESIPLDEESLCSQISTDILDVALAKRDQQMLEEALELPRTLLSSLRNNFTVNFPAVPIVNKGAKETGHHNCANEHFDALDLLSPVTKNKRSTSESPPGFRSYTQSVHCSLCKVQRDDTGLARSITSALTQLKDDHHNHNTMASSREDEDHCGHTVEEQKSKKIHVDLVMEMFNSFRSKPMEMLTFLCAQDFRRDEFIQHYSAVHCDIQTGLDGWFQMRCPLAIYGCPYTKHRFTTSNNDKVVFNPVTNTFSMRSSQDIAVSSENEEDLFSHLPIDVLLLLFEYMDPLSLRNLSLTSKVMRAKCSYALRNKGMVILNWAKSDAGAWVPANEVWSFSTVFKSPQEWIFSDSPHISTHLQSCPFNDRVDYGTDPIEIKTMTKLVKTQRCFDDS</sequence>
<dbReference type="OrthoDB" id="5918172at2759"/>
<accession>A0A7J7JZY7</accession>
<dbReference type="GO" id="GO:0061630">
    <property type="term" value="F:ubiquitin protein ligase activity"/>
    <property type="evidence" value="ECO:0007669"/>
    <property type="project" value="InterPro"/>
</dbReference>
<dbReference type="Gene3D" id="3.30.40.150">
    <property type="entry name" value="TRAF-like zinc-finger, N-terminal subdomain"/>
    <property type="match status" value="1"/>
</dbReference>
<gene>
    <name evidence="7" type="ORF">EB796_010179</name>
</gene>
<proteinExistence type="predicted"/>
<evidence type="ECO:0000256" key="3">
    <source>
        <dbReference type="ARBA" id="ARBA00022786"/>
    </source>
</evidence>
<dbReference type="InterPro" id="IPR001293">
    <property type="entry name" value="Znf_TRAF"/>
</dbReference>
<evidence type="ECO:0000313" key="7">
    <source>
        <dbReference type="EMBL" id="KAF6031547.1"/>
    </source>
</evidence>
<comment type="caution">
    <text evidence="7">The sequence shown here is derived from an EMBL/GenBank/DDBJ whole genome shotgun (WGS) entry which is preliminary data.</text>
</comment>
<dbReference type="Gene3D" id="3.30.40.10">
    <property type="entry name" value="Zinc/RING finger domain, C3HC4 (zinc finger)"/>
    <property type="match status" value="1"/>
</dbReference>
<dbReference type="InterPro" id="IPR001810">
    <property type="entry name" value="F-box_dom"/>
</dbReference>
<dbReference type="InterPro" id="IPR043013">
    <property type="entry name" value="Znf_TRAF_N"/>
</dbReference>
<dbReference type="InterPro" id="IPR013083">
    <property type="entry name" value="Znf_RING/FYVE/PHD"/>
</dbReference>
<dbReference type="Proteomes" id="UP000593567">
    <property type="component" value="Unassembled WGS sequence"/>
</dbReference>
<feature type="zinc finger region" description="TRAF-type" evidence="5">
    <location>
        <begin position="51"/>
        <end position="94"/>
    </location>
</feature>
<keyword evidence="4 5" id="KW-0862">Zinc</keyword>
<feature type="domain" description="TRAF-type" evidence="6">
    <location>
        <begin position="51"/>
        <end position="94"/>
    </location>
</feature>